<dbReference type="EMBL" id="JAYMGO010000017">
    <property type="protein sequence ID" value="KAL1257368.1"/>
    <property type="molecule type" value="Genomic_DNA"/>
</dbReference>
<organism evidence="1 2">
    <name type="scientific">Cirrhinus molitorella</name>
    <name type="common">mud carp</name>
    <dbReference type="NCBI Taxonomy" id="172907"/>
    <lineage>
        <taxon>Eukaryota</taxon>
        <taxon>Metazoa</taxon>
        <taxon>Chordata</taxon>
        <taxon>Craniata</taxon>
        <taxon>Vertebrata</taxon>
        <taxon>Euteleostomi</taxon>
        <taxon>Actinopterygii</taxon>
        <taxon>Neopterygii</taxon>
        <taxon>Teleostei</taxon>
        <taxon>Ostariophysi</taxon>
        <taxon>Cypriniformes</taxon>
        <taxon>Cyprinidae</taxon>
        <taxon>Labeoninae</taxon>
        <taxon>Labeonini</taxon>
        <taxon>Cirrhinus</taxon>
    </lineage>
</organism>
<reference evidence="1 2" key="1">
    <citation type="submission" date="2023-09" db="EMBL/GenBank/DDBJ databases">
        <authorList>
            <person name="Wang M."/>
        </authorList>
    </citation>
    <scope>NUCLEOTIDE SEQUENCE [LARGE SCALE GENOMIC DNA]</scope>
    <source>
        <strain evidence="1">GT-2023</strain>
        <tissue evidence="1">Liver</tissue>
    </source>
</reference>
<dbReference type="PANTHER" id="PTHR45913">
    <property type="entry name" value="EPM2A-INTERACTING PROTEIN 1"/>
    <property type="match status" value="1"/>
</dbReference>
<evidence type="ECO:0000313" key="1">
    <source>
        <dbReference type="EMBL" id="KAL1257368.1"/>
    </source>
</evidence>
<dbReference type="PANTHER" id="PTHR45913:SF21">
    <property type="entry name" value="DUF4371 DOMAIN-CONTAINING PROTEIN"/>
    <property type="match status" value="1"/>
</dbReference>
<dbReference type="Proteomes" id="UP001558613">
    <property type="component" value="Unassembled WGS sequence"/>
</dbReference>
<evidence type="ECO:0000313" key="2">
    <source>
        <dbReference type="Proteomes" id="UP001558613"/>
    </source>
</evidence>
<protein>
    <submittedName>
        <fullName evidence="1">Uncharacterized protein</fullName>
    </submittedName>
</protein>
<gene>
    <name evidence="1" type="ORF">QQF64_010612</name>
</gene>
<comment type="caution">
    <text evidence="1">The sequence shown here is derived from an EMBL/GenBank/DDBJ whole genome shotgun (WGS) entry which is preliminary data.</text>
</comment>
<keyword evidence="2" id="KW-1185">Reference proteome</keyword>
<accession>A0ABR3LWW1</accession>
<proteinExistence type="predicted"/>
<sequence>MVFKDMTTREELLTLLPMKEHTRGKDIFRSFKDFVDKTQLPMSKLVSITTDGAPAMVGRSNGFIAKCKEEDAFPDFLNYHCIIHQQALCAKMLNMKEIMDVSTKIVCSIRTLTSETAVPCIFGGSRLQPHGSPAAYRCQMVKQGQILGKISRAAA</sequence>
<name>A0ABR3LWW1_9TELE</name>